<comment type="caution">
    <text evidence="9">The sequence shown here is derived from an EMBL/GenBank/DDBJ whole genome shotgun (WGS) entry which is preliminary data.</text>
</comment>
<feature type="binding site" evidence="4 6">
    <location>
        <position position="110"/>
    </location>
    <ligand>
        <name>substrate</name>
    </ligand>
</feature>
<dbReference type="InterPro" id="IPR020095">
    <property type="entry name" value="PsdUridine_synth_TruA_C"/>
</dbReference>
<dbReference type="PIRSF" id="PIRSF001430">
    <property type="entry name" value="tRNA_psdUrid_synth"/>
    <property type="match status" value="1"/>
</dbReference>
<dbReference type="Gene3D" id="3.30.70.580">
    <property type="entry name" value="Pseudouridine synthase I, catalytic domain, N-terminal subdomain"/>
    <property type="match status" value="1"/>
</dbReference>
<dbReference type="GO" id="GO:0003723">
    <property type="term" value="F:RNA binding"/>
    <property type="evidence" value="ECO:0007669"/>
    <property type="project" value="InterPro"/>
</dbReference>
<accession>A0A7V5HZ03</accession>
<protein>
    <recommendedName>
        <fullName evidence="4">tRNA pseudouridine synthase A</fullName>
        <ecNumber evidence="4">5.4.99.12</ecNumber>
    </recommendedName>
    <alternativeName>
        <fullName evidence="4">tRNA pseudouridine(38-40) synthase</fullName>
    </alternativeName>
    <alternativeName>
        <fullName evidence="4">tRNA pseudouridylate synthase I</fullName>
    </alternativeName>
    <alternativeName>
        <fullName evidence="4">tRNA-uridine isomerase I</fullName>
    </alternativeName>
</protein>
<dbReference type="SUPFAM" id="SSF55120">
    <property type="entry name" value="Pseudouridine synthase"/>
    <property type="match status" value="1"/>
</dbReference>
<dbReference type="InterPro" id="IPR020097">
    <property type="entry name" value="PsdUridine_synth_TruA_a/b_dom"/>
</dbReference>
<organism evidence="9">
    <name type="scientific">Aerophobetes bacterium</name>
    <dbReference type="NCBI Taxonomy" id="2030807"/>
    <lineage>
        <taxon>Bacteria</taxon>
        <taxon>Candidatus Aerophobota</taxon>
    </lineage>
</organism>
<evidence type="ECO:0000256" key="6">
    <source>
        <dbReference type="PIRSR" id="PIRSR001430-2"/>
    </source>
</evidence>
<dbReference type="AlphaFoldDB" id="A0A7V5HZ03"/>
<dbReference type="HAMAP" id="MF_00171">
    <property type="entry name" value="TruA"/>
    <property type="match status" value="1"/>
</dbReference>
<dbReference type="Proteomes" id="UP000886070">
    <property type="component" value="Unassembled WGS sequence"/>
</dbReference>
<dbReference type="PANTHER" id="PTHR11142">
    <property type="entry name" value="PSEUDOURIDYLATE SYNTHASE"/>
    <property type="match status" value="1"/>
</dbReference>
<keyword evidence="3 4" id="KW-0413">Isomerase</keyword>
<feature type="active site" description="Nucleophile" evidence="4 5">
    <location>
        <position position="52"/>
    </location>
</feature>
<comment type="caution">
    <text evidence="4">Lacks conserved residue(s) required for the propagation of feature annotation.</text>
</comment>
<evidence type="ECO:0000256" key="7">
    <source>
        <dbReference type="RuleBase" id="RU003792"/>
    </source>
</evidence>
<comment type="similarity">
    <text evidence="1 4 7">Belongs to the tRNA pseudouridine synthase TruA family.</text>
</comment>
<dbReference type="InterPro" id="IPR001406">
    <property type="entry name" value="PsdUridine_synth_TruA"/>
</dbReference>
<evidence type="ECO:0000256" key="1">
    <source>
        <dbReference type="ARBA" id="ARBA00009375"/>
    </source>
</evidence>
<dbReference type="PANTHER" id="PTHR11142:SF0">
    <property type="entry name" value="TRNA PSEUDOURIDINE SYNTHASE-LIKE 1"/>
    <property type="match status" value="1"/>
</dbReference>
<feature type="domain" description="Pseudouridine synthase I TruA alpha/beta" evidence="8">
    <location>
        <begin position="143"/>
        <end position="245"/>
    </location>
</feature>
<reference evidence="9" key="1">
    <citation type="journal article" date="2020" name="mSystems">
        <title>Genome- and Community-Level Interaction Insights into Carbon Utilization and Element Cycling Functions of Hydrothermarchaeota in Hydrothermal Sediment.</title>
        <authorList>
            <person name="Zhou Z."/>
            <person name="Liu Y."/>
            <person name="Xu W."/>
            <person name="Pan J."/>
            <person name="Luo Z.H."/>
            <person name="Li M."/>
        </authorList>
    </citation>
    <scope>NUCLEOTIDE SEQUENCE [LARGE SCALE GENOMIC DNA]</scope>
    <source>
        <strain evidence="9">HyVt-92</strain>
    </source>
</reference>
<comment type="function">
    <text evidence="4">Formation of pseudouridine at positions 38, 39 and 40 in the anticodon stem and loop of transfer RNAs.</text>
</comment>
<evidence type="ECO:0000256" key="4">
    <source>
        <dbReference type="HAMAP-Rule" id="MF_00171"/>
    </source>
</evidence>
<dbReference type="FunFam" id="3.30.70.580:FF:000001">
    <property type="entry name" value="tRNA pseudouridine synthase A"/>
    <property type="match status" value="1"/>
</dbReference>
<dbReference type="GO" id="GO:0031119">
    <property type="term" value="P:tRNA pseudouridine synthesis"/>
    <property type="evidence" value="ECO:0007669"/>
    <property type="project" value="UniProtKB-UniRule"/>
</dbReference>
<comment type="subunit">
    <text evidence="4">Homodimer.</text>
</comment>
<keyword evidence="2 4" id="KW-0819">tRNA processing</keyword>
<evidence type="ECO:0000259" key="8">
    <source>
        <dbReference type="Pfam" id="PF01416"/>
    </source>
</evidence>
<dbReference type="InterPro" id="IPR020094">
    <property type="entry name" value="TruA/RsuA/RluB/E/F_N"/>
</dbReference>
<dbReference type="Gene3D" id="3.30.70.660">
    <property type="entry name" value="Pseudouridine synthase I, catalytic domain, C-terminal subdomain"/>
    <property type="match status" value="1"/>
</dbReference>
<proteinExistence type="inferred from homology"/>
<dbReference type="InterPro" id="IPR020103">
    <property type="entry name" value="PsdUridine_synth_cat_dom_sf"/>
</dbReference>
<dbReference type="EC" id="5.4.99.12" evidence="4"/>
<feature type="domain" description="Pseudouridine synthase I TruA alpha/beta" evidence="8">
    <location>
        <begin position="9"/>
        <end position="104"/>
    </location>
</feature>
<sequence length="252" mass="28999">MANIKLVLEYEGTAYYGWQIQPDVPTVQGKVEEALLKIFKRKIKVVSAARTDRGVHAKGQVVNFKIPCSFSPFSMVQALNSILPSDIRVRKAEEVSDNFHARYSACYKVYRYFIYNHFLLSPWLRRFSWWVRVPLNCDLMREAASYLLGRHDFSSFQNSGSPSENPIKFMEKIEISKKGFLISIQVKADSFLYKMVRNITGTLVEVGRGKISPEKMRVILEARDRRKAGPTAPPQGLFLWKVGYPPQKNLKK</sequence>
<dbReference type="Pfam" id="PF01416">
    <property type="entry name" value="PseudoU_synth_1"/>
    <property type="match status" value="2"/>
</dbReference>
<evidence type="ECO:0000256" key="5">
    <source>
        <dbReference type="PIRSR" id="PIRSR001430-1"/>
    </source>
</evidence>
<evidence type="ECO:0000313" key="9">
    <source>
        <dbReference type="EMBL" id="HHF98528.1"/>
    </source>
</evidence>
<name>A0A7V5HZ03_UNCAE</name>
<dbReference type="NCBIfam" id="TIGR00071">
    <property type="entry name" value="hisT_truA"/>
    <property type="match status" value="1"/>
</dbReference>
<dbReference type="EMBL" id="DRTT01000098">
    <property type="protein sequence ID" value="HHF98528.1"/>
    <property type="molecule type" value="Genomic_DNA"/>
</dbReference>
<comment type="catalytic activity">
    <reaction evidence="4 7">
        <text>uridine(38/39/40) in tRNA = pseudouridine(38/39/40) in tRNA</text>
        <dbReference type="Rhea" id="RHEA:22376"/>
        <dbReference type="Rhea" id="RHEA-COMP:10085"/>
        <dbReference type="Rhea" id="RHEA-COMP:10087"/>
        <dbReference type="ChEBI" id="CHEBI:65314"/>
        <dbReference type="ChEBI" id="CHEBI:65315"/>
        <dbReference type="EC" id="5.4.99.12"/>
    </reaction>
</comment>
<dbReference type="CDD" id="cd02570">
    <property type="entry name" value="PseudoU_synth_EcTruA"/>
    <property type="match status" value="1"/>
</dbReference>
<gene>
    <name evidence="4 9" type="primary">truA</name>
    <name evidence="9" type="ORF">ENL39_03455</name>
</gene>
<evidence type="ECO:0000256" key="2">
    <source>
        <dbReference type="ARBA" id="ARBA00022694"/>
    </source>
</evidence>
<evidence type="ECO:0000256" key="3">
    <source>
        <dbReference type="ARBA" id="ARBA00023235"/>
    </source>
</evidence>
<dbReference type="GO" id="GO:0160147">
    <property type="term" value="F:tRNA pseudouridine(38-40) synthase activity"/>
    <property type="evidence" value="ECO:0007669"/>
    <property type="project" value="UniProtKB-EC"/>
</dbReference>